<organism evidence="1 2">
    <name type="scientific">Sphagnurus paluster</name>
    <dbReference type="NCBI Taxonomy" id="117069"/>
    <lineage>
        <taxon>Eukaryota</taxon>
        <taxon>Fungi</taxon>
        <taxon>Dikarya</taxon>
        <taxon>Basidiomycota</taxon>
        <taxon>Agaricomycotina</taxon>
        <taxon>Agaricomycetes</taxon>
        <taxon>Agaricomycetidae</taxon>
        <taxon>Agaricales</taxon>
        <taxon>Tricholomatineae</taxon>
        <taxon>Lyophyllaceae</taxon>
        <taxon>Sphagnurus</taxon>
    </lineage>
</organism>
<dbReference type="AlphaFoldDB" id="A0A9P7GNB6"/>
<comment type="caution">
    <text evidence="1">The sequence shown here is derived from an EMBL/GenBank/DDBJ whole genome shotgun (WGS) entry which is preliminary data.</text>
</comment>
<dbReference type="Proteomes" id="UP000717328">
    <property type="component" value="Unassembled WGS sequence"/>
</dbReference>
<name>A0A9P7GNB6_9AGAR</name>
<protein>
    <submittedName>
        <fullName evidence="1">Uncharacterized protein</fullName>
    </submittedName>
</protein>
<evidence type="ECO:0000313" key="1">
    <source>
        <dbReference type="EMBL" id="KAG5652984.1"/>
    </source>
</evidence>
<evidence type="ECO:0000313" key="2">
    <source>
        <dbReference type="Proteomes" id="UP000717328"/>
    </source>
</evidence>
<accession>A0A9P7GNB6</accession>
<keyword evidence="2" id="KW-1185">Reference proteome</keyword>
<gene>
    <name evidence="1" type="ORF">H0H81_002809</name>
</gene>
<proteinExistence type="predicted"/>
<reference evidence="1" key="1">
    <citation type="submission" date="2021-02" db="EMBL/GenBank/DDBJ databases">
        <authorList>
            <person name="Nieuwenhuis M."/>
            <person name="Van De Peppel L.J.J."/>
        </authorList>
    </citation>
    <scope>NUCLEOTIDE SEQUENCE</scope>
    <source>
        <strain evidence="1">D49</strain>
    </source>
</reference>
<reference evidence="1" key="2">
    <citation type="submission" date="2021-10" db="EMBL/GenBank/DDBJ databases">
        <title>Phylogenomics reveals ancestral predisposition of the termite-cultivated fungus Termitomyces towards a domesticated lifestyle.</title>
        <authorList>
            <person name="Auxier B."/>
            <person name="Grum-Grzhimaylo A."/>
            <person name="Cardenas M.E."/>
            <person name="Lodge J.D."/>
            <person name="Laessoe T."/>
            <person name="Pedersen O."/>
            <person name="Smith M.E."/>
            <person name="Kuyper T.W."/>
            <person name="Franco-Molano E.A."/>
            <person name="Baroni T.J."/>
            <person name="Aanen D.K."/>
        </authorList>
    </citation>
    <scope>NUCLEOTIDE SEQUENCE</scope>
    <source>
        <strain evidence="1">D49</strain>
    </source>
</reference>
<dbReference type="EMBL" id="JABCKI010000083">
    <property type="protein sequence ID" value="KAG5652984.1"/>
    <property type="molecule type" value="Genomic_DNA"/>
</dbReference>
<sequence length="133" mass="15010">MPTIDLPILFDNPNLLNLSSTPHEEGDKTLVHENLGDICDRPSKNRRIEVENTATSDFLLLNSIMNDLEKQADRSCVASIYAPRDEEYPLDLDLAYEYLFSLDEKDAGRSLSASIHSPFMSFLNMESNRVVSS</sequence>